<dbReference type="SUPFAM" id="SSF53448">
    <property type="entry name" value="Nucleotide-diphospho-sugar transferases"/>
    <property type="match status" value="1"/>
</dbReference>
<sequence length="294" mass="34600">MEKVSVIIPIYNKEKYLTKCIDSVLEQTYSNLEIILVDDGSTDRTAELCERYYEKYDNIRVLHKKKGGIGSSRNAGLAMATGDYILFVDSDDWLDKKHIELLYNHLKKNNADIAIGSFNQFNDESKIFEIMIRDEDYFEKVYSPQEWFAYEYVSIPYQFDITFTVPWGKLYKRSLFRDMVYPEDPNVVEDDLTTWKIYLLADKIVYINKPIYVYRTFNKNSITAQASRLSTVPLEGIEERISLLNQIGFDVSRQKKAYSWRLHVYLENALKDGNYSKYRDAKQKLAILKKYNAD</sequence>
<evidence type="ECO:0000256" key="1">
    <source>
        <dbReference type="ARBA" id="ARBA00022676"/>
    </source>
</evidence>
<dbReference type="CDD" id="cd00761">
    <property type="entry name" value="Glyco_tranf_GTA_type"/>
    <property type="match status" value="1"/>
</dbReference>
<keyword evidence="7" id="KW-1185">Reference proteome</keyword>
<accession>A0A7W3UHY9</accession>
<dbReference type="PANTHER" id="PTHR22916">
    <property type="entry name" value="GLYCOSYLTRANSFERASE"/>
    <property type="match status" value="1"/>
</dbReference>
<dbReference type="Proteomes" id="UP001199710">
    <property type="component" value="Unassembled WGS sequence"/>
</dbReference>
<keyword evidence="2 4" id="KW-0808">Transferase</keyword>
<comment type="caution">
    <text evidence="4">The sequence shown here is derived from an EMBL/GenBank/DDBJ whole genome shotgun (WGS) entry which is preliminary data.</text>
</comment>
<dbReference type="InterPro" id="IPR001173">
    <property type="entry name" value="Glyco_trans_2-like"/>
</dbReference>
<protein>
    <submittedName>
        <fullName evidence="4 5">Glycosyltransferase</fullName>
    </submittedName>
</protein>
<evidence type="ECO:0000313" key="6">
    <source>
        <dbReference type="Proteomes" id="UP000534578"/>
    </source>
</evidence>
<dbReference type="RefSeq" id="WP_182578683.1">
    <property type="nucleotide sequence ID" value="NZ_JACIVE010000055.1"/>
</dbReference>
<keyword evidence="1" id="KW-0328">Glycosyltransferase</keyword>
<dbReference type="Gene3D" id="3.90.550.10">
    <property type="entry name" value="Spore Coat Polysaccharide Biosynthesis Protein SpsA, Chain A"/>
    <property type="match status" value="1"/>
</dbReference>
<evidence type="ECO:0000313" key="4">
    <source>
        <dbReference type="EMBL" id="MBB1095814.1"/>
    </source>
</evidence>
<proteinExistence type="predicted"/>
<evidence type="ECO:0000313" key="7">
    <source>
        <dbReference type="Proteomes" id="UP001199710"/>
    </source>
</evidence>
<evidence type="ECO:0000256" key="2">
    <source>
        <dbReference type="ARBA" id="ARBA00022679"/>
    </source>
</evidence>
<evidence type="ECO:0000313" key="5">
    <source>
        <dbReference type="EMBL" id="MCD7130967.1"/>
    </source>
</evidence>
<evidence type="ECO:0000259" key="3">
    <source>
        <dbReference type="Pfam" id="PF00535"/>
    </source>
</evidence>
<organism evidence="4 6">
    <name type="scientific">Limosilactobacillus agrestis</name>
    <dbReference type="NCBI Taxonomy" id="2759748"/>
    <lineage>
        <taxon>Bacteria</taxon>
        <taxon>Bacillati</taxon>
        <taxon>Bacillota</taxon>
        <taxon>Bacilli</taxon>
        <taxon>Lactobacillales</taxon>
        <taxon>Lactobacillaceae</taxon>
        <taxon>Limosilactobacillus</taxon>
    </lineage>
</organism>
<dbReference type="Proteomes" id="UP000534578">
    <property type="component" value="Unassembled WGS sequence"/>
</dbReference>
<dbReference type="EMBL" id="JAJPDE010000066">
    <property type="protein sequence ID" value="MCD7130967.1"/>
    <property type="molecule type" value="Genomic_DNA"/>
</dbReference>
<gene>
    <name evidence="4" type="ORF">H5R92_06400</name>
    <name evidence="5" type="ORF">LTY36_07180</name>
</gene>
<name>A0A7W3UHY9_9LACO</name>
<feature type="domain" description="Glycosyltransferase 2-like" evidence="3">
    <location>
        <begin position="5"/>
        <end position="178"/>
    </location>
</feature>
<dbReference type="GO" id="GO:0016757">
    <property type="term" value="F:glycosyltransferase activity"/>
    <property type="evidence" value="ECO:0007669"/>
    <property type="project" value="UniProtKB-KW"/>
</dbReference>
<dbReference type="AlphaFoldDB" id="A0A7W3UHY9"/>
<dbReference type="Pfam" id="PF00535">
    <property type="entry name" value="Glycos_transf_2"/>
    <property type="match status" value="1"/>
</dbReference>
<reference evidence="4 6" key="1">
    <citation type="submission" date="2020-07" db="EMBL/GenBank/DDBJ databases">
        <title>Description of Limosilactobacillus balticus sp. nov., Limosilactobacillus agrestis sp. nov., Limosilactobacillus albertensis sp. nov., Limosilactobacillus rudii sp. nov., Limosilactobacillus fastidiosus sp. nov., five novel Limosilactobacillus species isolated from the vertebrate gastrointestinal tract, and proposal of 6 subspecies of Limosilactobacillus reuteri adapted to the gastrointestinal tract of specific vertebrate hosts.</title>
        <authorList>
            <person name="Li F."/>
            <person name="Cheng C."/>
            <person name="Zheng J."/>
            <person name="Quevedo R.M."/>
            <person name="Li J."/>
            <person name="Roos S."/>
            <person name="Gaenzle M.G."/>
            <person name="Walter J."/>
        </authorList>
    </citation>
    <scope>NUCLEOTIDE SEQUENCE [LARGE SCALE GENOMIC DNA]</scope>
    <source>
        <strain evidence="4 6">BG-MG3-A</strain>
    </source>
</reference>
<dbReference type="PANTHER" id="PTHR22916:SF51">
    <property type="entry name" value="GLYCOSYLTRANSFERASE EPSH-RELATED"/>
    <property type="match status" value="1"/>
</dbReference>
<reference evidence="5 7" key="2">
    <citation type="submission" date="2021-12" db="EMBL/GenBank/DDBJ databases">
        <title>A phylogenomic analysis of Limosilactobacillus reuteri reveals ancient and stable evolutionary relationships with rodents and birds and zoonotic transmission to humans.</title>
        <authorList>
            <person name="Li F."/>
            <person name="Li X."/>
            <person name="Cheng C."/>
            <person name="Tollenaar S."/>
            <person name="Zhang J.S."/>
            <person name="Simpson D."/>
            <person name="Tasseva G."/>
            <person name="Perez-Munoz M.E."/>
            <person name="Frese S."/>
            <person name="Gaenzle M.G."/>
            <person name="Walter J."/>
            <person name="Zheng J."/>
        </authorList>
    </citation>
    <scope>NUCLEOTIDE SEQUENCE [LARGE SCALE GENOMIC DNA]</scope>
    <source>
        <strain evidence="5 7">BG-MG3-B</strain>
    </source>
</reference>
<dbReference type="InterPro" id="IPR029044">
    <property type="entry name" value="Nucleotide-diphossugar_trans"/>
</dbReference>
<dbReference type="EMBL" id="JACIVE010000055">
    <property type="protein sequence ID" value="MBB1095814.1"/>
    <property type="molecule type" value="Genomic_DNA"/>
</dbReference>